<evidence type="ECO:0000313" key="2">
    <source>
        <dbReference type="Proteomes" id="UP000233837"/>
    </source>
</evidence>
<dbReference type="EMBL" id="KZ503460">
    <property type="protein sequence ID" value="PKU63837.1"/>
    <property type="molecule type" value="Genomic_DNA"/>
</dbReference>
<reference evidence="1 2" key="2">
    <citation type="journal article" date="2017" name="Nature">
        <title>The Apostasia genome and the evolution of orchids.</title>
        <authorList>
            <person name="Zhang G.Q."/>
            <person name="Liu K.W."/>
            <person name="Li Z."/>
            <person name="Lohaus R."/>
            <person name="Hsiao Y.Y."/>
            <person name="Niu S.C."/>
            <person name="Wang J.Y."/>
            <person name="Lin Y.C."/>
            <person name="Xu Q."/>
            <person name="Chen L.J."/>
            <person name="Yoshida K."/>
            <person name="Fujiwara S."/>
            <person name="Wang Z.W."/>
            <person name="Zhang Y.Q."/>
            <person name="Mitsuda N."/>
            <person name="Wang M."/>
            <person name="Liu G.H."/>
            <person name="Pecoraro L."/>
            <person name="Huang H.X."/>
            <person name="Xiao X.J."/>
            <person name="Lin M."/>
            <person name="Wu X.Y."/>
            <person name="Wu W.L."/>
            <person name="Chen Y.Y."/>
            <person name="Chang S.B."/>
            <person name="Sakamoto S."/>
            <person name="Ohme-Takagi M."/>
            <person name="Yagi M."/>
            <person name="Zeng S.J."/>
            <person name="Shen C.Y."/>
            <person name="Yeh C.M."/>
            <person name="Luo Y.B."/>
            <person name="Tsai W.C."/>
            <person name="Van de Peer Y."/>
            <person name="Liu Z.J."/>
        </authorList>
    </citation>
    <scope>NUCLEOTIDE SEQUENCE [LARGE SCALE GENOMIC DNA]</scope>
    <source>
        <tissue evidence="1">The whole plant</tissue>
    </source>
</reference>
<accession>A0A2I0VKA0</accession>
<sequence>MDTRSGAAIKRLGHFGVVCKLNFFKFSLGMVMHGLSGIYHAESGSLLSSHLGG</sequence>
<protein>
    <submittedName>
        <fullName evidence="1">Uncharacterized protein</fullName>
    </submittedName>
</protein>
<proteinExistence type="predicted"/>
<gene>
    <name evidence="1" type="ORF">MA16_Dca010755</name>
</gene>
<reference evidence="1 2" key="1">
    <citation type="journal article" date="2016" name="Sci. Rep.">
        <title>The Dendrobium catenatum Lindl. genome sequence provides insights into polysaccharide synthase, floral development and adaptive evolution.</title>
        <authorList>
            <person name="Zhang G.Q."/>
            <person name="Xu Q."/>
            <person name="Bian C."/>
            <person name="Tsai W.C."/>
            <person name="Yeh C.M."/>
            <person name="Liu K.W."/>
            <person name="Yoshida K."/>
            <person name="Zhang L.S."/>
            <person name="Chang S.B."/>
            <person name="Chen F."/>
            <person name="Shi Y."/>
            <person name="Su Y.Y."/>
            <person name="Zhang Y.Q."/>
            <person name="Chen L.J."/>
            <person name="Yin Y."/>
            <person name="Lin M."/>
            <person name="Huang H."/>
            <person name="Deng H."/>
            <person name="Wang Z.W."/>
            <person name="Zhu S.L."/>
            <person name="Zhao X."/>
            <person name="Deng C."/>
            <person name="Niu S.C."/>
            <person name="Huang J."/>
            <person name="Wang M."/>
            <person name="Liu G.H."/>
            <person name="Yang H.J."/>
            <person name="Xiao X.J."/>
            <person name="Hsiao Y.Y."/>
            <person name="Wu W.L."/>
            <person name="Chen Y.Y."/>
            <person name="Mitsuda N."/>
            <person name="Ohme-Takagi M."/>
            <person name="Luo Y.B."/>
            <person name="Van de Peer Y."/>
            <person name="Liu Z.J."/>
        </authorList>
    </citation>
    <scope>NUCLEOTIDE SEQUENCE [LARGE SCALE GENOMIC DNA]</scope>
    <source>
        <tissue evidence="1">The whole plant</tissue>
    </source>
</reference>
<dbReference type="Proteomes" id="UP000233837">
    <property type="component" value="Unassembled WGS sequence"/>
</dbReference>
<evidence type="ECO:0000313" key="1">
    <source>
        <dbReference type="EMBL" id="PKU63837.1"/>
    </source>
</evidence>
<keyword evidence="2" id="KW-1185">Reference proteome</keyword>
<organism evidence="1 2">
    <name type="scientific">Dendrobium catenatum</name>
    <dbReference type="NCBI Taxonomy" id="906689"/>
    <lineage>
        <taxon>Eukaryota</taxon>
        <taxon>Viridiplantae</taxon>
        <taxon>Streptophyta</taxon>
        <taxon>Embryophyta</taxon>
        <taxon>Tracheophyta</taxon>
        <taxon>Spermatophyta</taxon>
        <taxon>Magnoliopsida</taxon>
        <taxon>Liliopsida</taxon>
        <taxon>Asparagales</taxon>
        <taxon>Orchidaceae</taxon>
        <taxon>Epidendroideae</taxon>
        <taxon>Malaxideae</taxon>
        <taxon>Dendrobiinae</taxon>
        <taxon>Dendrobium</taxon>
    </lineage>
</organism>
<name>A0A2I0VKA0_9ASPA</name>
<dbReference type="AlphaFoldDB" id="A0A2I0VKA0"/>